<dbReference type="OrthoDB" id="5198172at2"/>
<name>A0A5C8Z2M1_9ACTN</name>
<gene>
    <name evidence="2" type="ORF">FMM08_21310</name>
</gene>
<dbReference type="Proteomes" id="UP000321234">
    <property type="component" value="Unassembled WGS sequence"/>
</dbReference>
<comment type="caution">
    <text evidence="2">The sequence shown here is derived from an EMBL/GenBank/DDBJ whole genome shotgun (WGS) entry which is preliminary data.</text>
</comment>
<evidence type="ECO:0000256" key="1">
    <source>
        <dbReference type="SAM" id="MobiDB-lite"/>
    </source>
</evidence>
<accession>A0A5C8Z2M1</accession>
<dbReference type="EMBL" id="VKAC01000017">
    <property type="protein sequence ID" value="TXR51797.1"/>
    <property type="molecule type" value="Genomic_DNA"/>
</dbReference>
<dbReference type="RefSeq" id="WP_147928358.1">
    <property type="nucleotide sequence ID" value="NZ_VKAC01000017.1"/>
</dbReference>
<reference evidence="2 3" key="1">
    <citation type="submission" date="2019-07" db="EMBL/GenBank/DDBJ databases">
        <title>Quadrisphaera sp. strain DD2A genome sequencing and assembly.</title>
        <authorList>
            <person name="Kim I."/>
        </authorList>
    </citation>
    <scope>NUCLEOTIDE SEQUENCE [LARGE SCALE GENOMIC DNA]</scope>
    <source>
        <strain evidence="2 3">DD2A</strain>
    </source>
</reference>
<feature type="region of interest" description="Disordered" evidence="1">
    <location>
        <begin position="1"/>
        <end position="26"/>
    </location>
</feature>
<keyword evidence="3" id="KW-1185">Reference proteome</keyword>
<feature type="compositionally biased region" description="Low complexity" evidence="1">
    <location>
        <begin position="7"/>
        <end position="21"/>
    </location>
</feature>
<sequence length="310" mass="32605">MLHDPSRSAPSADAAPSTVAPGAGDASQRLRVRQVLLEVCVLDDVDLVPASDGLVVAGPRGARHLPAAAVEEVLGDRPGDHPDTRPRLRSWLRAHAAVTHEALHGCLRPLALPRGGALHPGPAWVRTSVGGGALDVGLGLVGAVPGEADPVPLWPDLLARLDAESVAAGRQPLDADAAWCAAAAHLEGAGRAAAQHVERELRARVVEHETREHPDRAPAQAVTVVEPTDGCDALTLLASAPLRRWLAEADGTGLRVVAVPSRMRGWTDLAHVDADFVTAAWTATEPDRRGLSRPALVTRDEVALAPRWVR</sequence>
<evidence type="ECO:0000313" key="3">
    <source>
        <dbReference type="Proteomes" id="UP000321234"/>
    </source>
</evidence>
<protein>
    <submittedName>
        <fullName evidence="2">Uncharacterized protein</fullName>
    </submittedName>
</protein>
<evidence type="ECO:0000313" key="2">
    <source>
        <dbReference type="EMBL" id="TXR51797.1"/>
    </source>
</evidence>
<proteinExistence type="predicted"/>
<organism evidence="2 3">
    <name type="scientific">Quadrisphaera setariae</name>
    <dbReference type="NCBI Taxonomy" id="2593304"/>
    <lineage>
        <taxon>Bacteria</taxon>
        <taxon>Bacillati</taxon>
        <taxon>Actinomycetota</taxon>
        <taxon>Actinomycetes</taxon>
        <taxon>Kineosporiales</taxon>
        <taxon>Kineosporiaceae</taxon>
        <taxon>Quadrisphaera</taxon>
    </lineage>
</organism>
<dbReference type="AlphaFoldDB" id="A0A5C8Z2M1"/>